<evidence type="ECO:0000313" key="2">
    <source>
        <dbReference type="Proteomes" id="UP001219525"/>
    </source>
</evidence>
<comment type="caution">
    <text evidence="1">The sequence shown here is derived from an EMBL/GenBank/DDBJ whole genome shotgun (WGS) entry which is preliminary data.</text>
</comment>
<sequence>MQASAGAQVDVGAHATACAARWGATPRAAGACTLGLDPRGGAAPPPFPTPSAAAALRRARAAACAARPCAVRVRCTTLCCCSAPCALMQACVRALRVDVGAHATACKRAPSQRPLSAHSAPTKCALHALSAHCPRPRALLGAHASLTPHDTVFDGTCIMMRAHAVYAARAVHVKASICARPLSALSAPSSPRPLHALTAPTIRVPRAF</sequence>
<evidence type="ECO:0000313" key="1">
    <source>
        <dbReference type="EMBL" id="KAJ7210053.1"/>
    </source>
</evidence>
<name>A0AAD6VHU9_9AGAR</name>
<keyword evidence="2" id="KW-1185">Reference proteome</keyword>
<dbReference type="AlphaFoldDB" id="A0AAD6VHU9"/>
<dbReference type="Proteomes" id="UP001219525">
    <property type="component" value="Unassembled WGS sequence"/>
</dbReference>
<proteinExistence type="predicted"/>
<gene>
    <name evidence="1" type="ORF">GGX14DRAFT_565852</name>
</gene>
<reference evidence="1" key="1">
    <citation type="submission" date="2023-03" db="EMBL/GenBank/DDBJ databases">
        <title>Massive genome expansion in bonnet fungi (Mycena s.s.) driven by repeated elements and novel gene families across ecological guilds.</title>
        <authorList>
            <consortium name="Lawrence Berkeley National Laboratory"/>
            <person name="Harder C.B."/>
            <person name="Miyauchi S."/>
            <person name="Viragh M."/>
            <person name="Kuo A."/>
            <person name="Thoen E."/>
            <person name="Andreopoulos B."/>
            <person name="Lu D."/>
            <person name="Skrede I."/>
            <person name="Drula E."/>
            <person name="Henrissat B."/>
            <person name="Morin E."/>
            <person name="Kohler A."/>
            <person name="Barry K."/>
            <person name="LaButti K."/>
            <person name="Morin E."/>
            <person name="Salamov A."/>
            <person name="Lipzen A."/>
            <person name="Mereny Z."/>
            <person name="Hegedus B."/>
            <person name="Baldrian P."/>
            <person name="Stursova M."/>
            <person name="Weitz H."/>
            <person name="Taylor A."/>
            <person name="Grigoriev I.V."/>
            <person name="Nagy L.G."/>
            <person name="Martin F."/>
            <person name="Kauserud H."/>
        </authorList>
    </citation>
    <scope>NUCLEOTIDE SEQUENCE</scope>
    <source>
        <strain evidence="1">9144</strain>
    </source>
</reference>
<accession>A0AAD6VHU9</accession>
<organism evidence="1 2">
    <name type="scientific">Mycena pura</name>
    <dbReference type="NCBI Taxonomy" id="153505"/>
    <lineage>
        <taxon>Eukaryota</taxon>
        <taxon>Fungi</taxon>
        <taxon>Dikarya</taxon>
        <taxon>Basidiomycota</taxon>
        <taxon>Agaricomycotina</taxon>
        <taxon>Agaricomycetes</taxon>
        <taxon>Agaricomycetidae</taxon>
        <taxon>Agaricales</taxon>
        <taxon>Marasmiineae</taxon>
        <taxon>Mycenaceae</taxon>
        <taxon>Mycena</taxon>
    </lineage>
</organism>
<protein>
    <submittedName>
        <fullName evidence="1">Uncharacterized protein</fullName>
    </submittedName>
</protein>
<dbReference type="EMBL" id="JARJCW010000029">
    <property type="protein sequence ID" value="KAJ7210053.1"/>
    <property type="molecule type" value="Genomic_DNA"/>
</dbReference>